<proteinExistence type="inferred from homology"/>
<dbReference type="Proteomes" id="UP000605992">
    <property type="component" value="Unassembled WGS sequence"/>
</dbReference>
<dbReference type="PANTHER" id="PTHR43157:SF31">
    <property type="entry name" value="PHOSPHATIDYLINOSITOL-GLYCAN BIOSYNTHESIS CLASS F PROTEIN"/>
    <property type="match status" value="1"/>
</dbReference>
<dbReference type="PANTHER" id="PTHR43157">
    <property type="entry name" value="PHOSPHATIDYLINOSITOL-GLYCAN BIOSYNTHESIS CLASS F PROTEIN-RELATED"/>
    <property type="match status" value="1"/>
</dbReference>
<comment type="similarity">
    <text evidence="2">Belongs to the short-chain dehydrogenases/reductases (SDR) family.</text>
</comment>
<dbReference type="InterPro" id="IPR002347">
    <property type="entry name" value="SDR_fam"/>
</dbReference>
<dbReference type="EMBL" id="BOOR01000021">
    <property type="protein sequence ID" value="GII54824.1"/>
    <property type="molecule type" value="Genomic_DNA"/>
</dbReference>
<evidence type="ECO:0000313" key="4">
    <source>
        <dbReference type="Proteomes" id="UP000605992"/>
    </source>
</evidence>
<dbReference type="SUPFAM" id="SSF51735">
    <property type="entry name" value="NAD(P)-binding Rossmann-fold domains"/>
    <property type="match status" value="1"/>
</dbReference>
<dbReference type="AlphaFoldDB" id="A0A8J3V6C4"/>
<keyword evidence="4" id="KW-1185">Reference proteome</keyword>
<evidence type="ECO:0000256" key="1">
    <source>
        <dbReference type="ARBA" id="ARBA00023002"/>
    </source>
</evidence>
<dbReference type="RefSeq" id="WP_203945029.1">
    <property type="nucleotide sequence ID" value="NZ_BOOR01000021.1"/>
</dbReference>
<sequence>MRTILITGATDGLGRHLAGRLAARGERVIVHGRNADRVRRVRAEIGGNTEEVLADLADLHQVDRMASEVEERFERLDVLVNNAGIGGGTAGSGRQESADGIELRFAVNYLAGYHLARRLVPLLVRSAPSRVVNVASLGQQAIDFDDPMLTRGYGRQRAYAQSKLAQIMFTFDLAEELAGQGVSVTTLHPATFMDTTMVREAGVPALASVDQGGDATLRLVDEDVPTGGYFDGKRAATADPQAYDVKARARLRELSDELIRQALTR</sequence>
<keyword evidence="1" id="KW-0560">Oxidoreductase</keyword>
<gene>
    <name evidence="3" type="ORF">Pth03_32130</name>
</gene>
<dbReference type="PRINTS" id="PR00080">
    <property type="entry name" value="SDRFAMILY"/>
</dbReference>
<reference evidence="3" key="1">
    <citation type="submission" date="2021-01" db="EMBL/GenBank/DDBJ databases">
        <title>Whole genome shotgun sequence of Planotetraspora thailandica NBRC 104271.</title>
        <authorList>
            <person name="Komaki H."/>
            <person name="Tamura T."/>
        </authorList>
    </citation>
    <scope>NUCLEOTIDE SEQUENCE</scope>
    <source>
        <strain evidence="3">NBRC 104271</strain>
    </source>
</reference>
<dbReference type="Pfam" id="PF00106">
    <property type="entry name" value="adh_short"/>
    <property type="match status" value="1"/>
</dbReference>
<comment type="caution">
    <text evidence="3">The sequence shown here is derived from an EMBL/GenBank/DDBJ whole genome shotgun (WGS) entry which is preliminary data.</text>
</comment>
<name>A0A8J3V6C4_9ACTN</name>
<dbReference type="Gene3D" id="3.40.50.720">
    <property type="entry name" value="NAD(P)-binding Rossmann-like Domain"/>
    <property type="match status" value="1"/>
</dbReference>
<evidence type="ECO:0000256" key="2">
    <source>
        <dbReference type="RuleBase" id="RU000363"/>
    </source>
</evidence>
<evidence type="ECO:0000313" key="3">
    <source>
        <dbReference type="EMBL" id="GII54824.1"/>
    </source>
</evidence>
<dbReference type="PRINTS" id="PR00081">
    <property type="entry name" value="GDHRDH"/>
</dbReference>
<organism evidence="3 4">
    <name type="scientific">Planotetraspora thailandica</name>
    <dbReference type="NCBI Taxonomy" id="487172"/>
    <lineage>
        <taxon>Bacteria</taxon>
        <taxon>Bacillati</taxon>
        <taxon>Actinomycetota</taxon>
        <taxon>Actinomycetes</taxon>
        <taxon>Streptosporangiales</taxon>
        <taxon>Streptosporangiaceae</taxon>
        <taxon>Planotetraspora</taxon>
    </lineage>
</organism>
<dbReference type="GO" id="GO:0016491">
    <property type="term" value="F:oxidoreductase activity"/>
    <property type="evidence" value="ECO:0007669"/>
    <property type="project" value="UniProtKB-KW"/>
</dbReference>
<dbReference type="InterPro" id="IPR036291">
    <property type="entry name" value="NAD(P)-bd_dom_sf"/>
</dbReference>
<accession>A0A8J3V6C4</accession>
<protein>
    <submittedName>
        <fullName evidence="3">3-oxoacyl-ACP reductase</fullName>
    </submittedName>
</protein>